<dbReference type="InterPro" id="IPR012495">
    <property type="entry name" value="TadE-like_dom"/>
</dbReference>
<organism evidence="3 4">
    <name type="scientific">Nocardioides marmoribigeumensis</name>
    <dbReference type="NCBI Taxonomy" id="433649"/>
    <lineage>
        <taxon>Bacteria</taxon>
        <taxon>Bacillati</taxon>
        <taxon>Actinomycetota</taxon>
        <taxon>Actinomycetes</taxon>
        <taxon>Propionibacteriales</taxon>
        <taxon>Nocardioidaceae</taxon>
        <taxon>Nocardioides</taxon>
    </lineage>
</organism>
<dbReference type="Proteomes" id="UP001183648">
    <property type="component" value="Unassembled WGS sequence"/>
</dbReference>
<keyword evidence="1" id="KW-0472">Membrane</keyword>
<gene>
    <name evidence="3" type="ORF">J2S63_002678</name>
</gene>
<name>A0ABU2BXJ3_9ACTN</name>
<accession>A0ABU2BXJ3</accession>
<dbReference type="RefSeq" id="WP_310303100.1">
    <property type="nucleotide sequence ID" value="NZ_BAAAPS010000010.1"/>
</dbReference>
<proteinExistence type="predicted"/>
<sequence length="137" mass="14814">MSRRDERGSMAIEMAIIIPSLLLIFGLIYAYGRAAQVNGTLESGTRDAARSATIARSYDEAKDRARRVVDAAIVDLPRSCRQSVRVTVSDNFVPGEPITVDAECDYALSDLGLPGAPGDITARSSFTSMLDPYRGLE</sequence>
<keyword evidence="1" id="KW-1133">Transmembrane helix</keyword>
<evidence type="ECO:0000259" key="2">
    <source>
        <dbReference type="Pfam" id="PF07811"/>
    </source>
</evidence>
<evidence type="ECO:0000313" key="4">
    <source>
        <dbReference type="Proteomes" id="UP001183648"/>
    </source>
</evidence>
<keyword evidence="1" id="KW-0812">Transmembrane</keyword>
<reference evidence="3 4" key="1">
    <citation type="submission" date="2023-07" db="EMBL/GenBank/DDBJ databases">
        <title>Sequencing the genomes of 1000 actinobacteria strains.</title>
        <authorList>
            <person name="Klenk H.-P."/>
        </authorList>
    </citation>
    <scope>NUCLEOTIDE SEQUENCE [LARGE SCALE GENOMIC DNA]</scope>
    <source>
        <strain evidence="3 4">DSM 19426</strain>
    </source>
</reference>
<comment type="caution">
    <text evidence="3">The sequence shown here is derived from an EMBL/GenBank/DDBJ whole genome shotgun (WGS) entry which is preliminary data.</text>
</comment>
<feature type="transmembrane region" description="Helical" evidence="1">
    <location>
        <begin position="12"/>
        <end position="32"/>
    </location>
</feature>
<feature type="domain" description="TadE-like" evidence="2">
    <location>
        <begin position="8"/>
        <end position="50"/>
    </location>
</feature>
<dbReference type="Pfam" id="PF07811">
    <property type="entry name" value="TadE"/>
    <property type="match status" value="1"/>
</dbReference>
<protein>
    <recommendedName>
        <fullName evidence="2">TadE-like domain-containing protein</fullName>
    </recommendedName>
</protein>
<dbReference type="EMBL" id="JAVDYG010000001">
    <property type="protein sequence ID" value="MDR7363125.1"/>
    <property type="molecule type" value="Genomic_DNA"/>
</dbReference>
<evidence type="ECO:0000256" key="1">
    <source>
        <dbReference type="SAM" id="Phobius"/>
    </source>
</evidence>
<keyword evidence="4" id="KW-1185">Reference proteome</keyword>
<evidence type="ECO:0000313" key="3">
    <source>
        <dbReference type="EMBL" id="MDR7363125.1"/>
    </source>
</evidence>